<dbReference type="InterPro" id="IPR011009">
    <property type="entry name" value="Kinase-like_dom_sf"/>
</dbReference>
<dbReference type="SUPFAM" id="SSF56112">
    <property type="entry name" value="Protein kinase-like (PK-like)"/>
    <property type="match status" value="1"/>
</dbReference>
<dbReference type="InterPro" id="IPR015897">
    <property type="entry name" value="CHK_kinase-like"/>
</dbReference>
<feature type="domain" description="CHK kinase-like" evidence="1">
    <location>
        <begin position="148"/>
        <end position="355"/>
    </location>
</feature>
<dbReference type="AlphaFoldDB" id="A0A1J1IUF3"/>
<protein>
    <submittedName>
        <fullName evidence="2">CLUMA_CG017015, isoform A</fullName>
    </submittedName>
</protein>
<evidence type="ECO:0000259" key="1">
    <source>
        <dbReference type="SMART" id="SM00587"/>
    </source>
</evidence>
<proteinExistence type="predicted"/>
<dbReference type="Pfam" id="PF02958">
    <property type="entry name" value="EcKL"/>
    <property type="match status" value="1"/>
</dbReference>
<dbReference type="SMART" id="SM00587">
    <property type="entry name" value="CHK"/>
    <property type="match status" value="1"/>
</dbReference>
<evidence type="ECO:0000313" key="2">
    <source>
        <dbReference type="EMBL" id="CRL03891.1"/>
    </source>
</evidence>
<organism evidence="2 3">
    <name type="scientific">Clunio marinus</name>
    <dbReference type="NCBI Taxonomy" id="568069"/>
    <lineage>
        <taxon>Eukaryota</taxon>
        <taxon>Metazoa</taxon>
        <taxon>Ecdysozoa</taxon>
        <taxon>Arthropoda</taxon>
        <taxon>Hexapoda</taxon>
        <taxon>Insecta</taxon>
        <taxon>Pterygota</taxon>
        <taxon>Neoptera</taxon>
        <taxon>Endopterygota</taxon>
        <taxon>Diptera</taxon>
        <taxon>Nematocera</taxon>
        <taxon>Chironomoidea</taxon>
        <taxon>Chironomidae</taxon>
        <taxon>Clunio</taxon>
    </lineage>
</organism>
<accession>A0A1J1IUF3</accession>
<dbReference type="InterPro" id="IPR004119">
    <property type="entry name" value="EcKL"/>
</dbReference>
<dbReference type="PANTHER" id="PTHR11012:SF4">
    <property type="entry name" value="LD42035P"/>
    <property type="match status" value="1"/>
</dbReference>
<name>A0A1J1IUF3_9DIPT</name>
<reference evidence="2 3" key="1">
    <citation type="submission" date="2015-04" db="EMBL/GenBank/DDBJ databases">
        <authorList>
            <person name="Syromyatnikov M.Y."/>
            <person name="Popov V.N."/>
        </authorList>
    </citation>
    <scope>NUCLEOTIDE SEQUENCE [LARGE SCALE GENOMIC DNA]</scope>
</reference>
<dbReference type="PANTHER" id="PTHR11012">
    <property type="entry name" value="PROTEIN KINASE-LIKE DOMAIN-CONTAINING"/>
    <property type="match status" value="1"/>
</dbReference>
<evidence type="ECO:0000313" key="3">
    <source>
        <dbReference type="Proteomes" id="UP000183832"/>
    </source>
</evidence>
<dbReference type="STRING" id="568069.A0A1J1IUF3"/>
<dbReference type="Proteomes" id="UP000183832">
    <property type="component" value="Unassembled WGS sequence"/>
</dbReference>
<sequence>MSNLSEDVKKIEFVEKILPTLIVEHNEEFKDYEVVSCRGELNKSMDGFMSDIINVELTMEGPDDDEPKTHFIILKIMKGDKNFRELSKATLQFSNEIFIYKTVLPTFKKYLKDNNAKLFNPDEWWTPKVYFADFGLFPGLSDGVETILALENLKMSGYRMGPKIDLDEAHLRLMIKNIALYHSVPFAMRIRNDPKHKEMASKLSPFSFLSESGEELSSYGRLFRVGLERLFNLVEKDSRYQFNETFVSDVKRLKEKHFDRFMHLMETFLKKDDVFSIILHGDYVRNNVLFQYDEPTGFDNPKSIKMFDFQEVRFASPVIDLAFFMYMNIHYSIRDQLWDSLLKYYHDTLVESVTDILKCSKTDERLKPYSFENFLDHFAKHAFYGVPVCLHYVPWIACSEEECAQISHWFETDMNGEEFHKITQICGGEEVDKRIVSIVKHASEKGYMKVF</sequence>
<keyword evidence="3" id="KW-1185">Reference proteome</keyword>
<dbReference type="Gene3D" id="3.90.1200.10">
    <property type="match status" value="1"/>
</dbReference>
<dbReference type="EMBL" id="CVRI01000060">
    <property type="protein sequence ID" value="CRL03891.1"/>
    <property type="molecule type" value="Genomic_DNA"/>
</dbReference>
<dbReference type="OrthoDB" id="190089at2759"/>
<gene>
    <name evidence="2" type="primary">putative AGAP003236-PA</name>
    <name evidence="2" type="ORF">CLUMA_CG017015</name>
</gene>